<evidence type="ECO:0000313" key="1">
    <source>
        <dbReference type="EMBL" id="KAH3772953.1"/>
    </source>
</evidence>
<evidence type="ECO:0000313" key="2">
    <source>
        <dbReference type="Proteomes" id="UP000828390"/>
    </source>
</evidence>
<comment type="caution">
    <text evidence="1">The sequence shown here is derived from an EMBL/GenBank/DDBJ whole genome shotgun (WGS) entry which is preliminary data.</text>
</comment>
<accession>A0A9D4IIG2</accession>
<sequence length="80" mass="9275">MDGPYEHRKLVRNCLSIKECLANLTASPYIEMPTPYPTRWVVKVNPLPSVKPIVFVGQQFSWVFLSSFEKEIKYLTNVQT</sequence>
<dbReference type="AlphaFoldDB" id="A0A9D4IIG2"/>
<gene>
    <name evidence="1" type="ORF">DPMN_174300</name>
</gene>
<protein>
    <submittedName>
        <fullName evidence="1">Uncharacterized protein</fullName>
    </submittedName>
</protein>
<reference evidence="1" key="1">
    <citation type="journal article" date="2019" name="bioRxiv">
        <title>The Genome of the Zebra Mussel, Dreissena polymorpha: A Resource for Invasive Species Research.</title>
        <authorList>
            <person name="McCartney M.A."/>
            <person name="Auch B."/>
            <person name="Kono T."/>
            <person name="Mallez S."/>
            <person name="Zhang Y."/>
            <person name="Obille A."/>
            <person name="Becker A."/>
            <person name="Abrahante J.E."/>
            <person name="Garbe J."/>
            <person name="Badalamenti J.P."/>
            <person name="Herman A."/>
            <person name="Mangelson H."/>
            <person name="Liachko I."/>
            <person name="Sullivan S."/>
            <person name="Sone E.D."/>
            <person name="Koren S."/>
            <person name="Silverstein K.A.T."/>
            <person name="Beckman K.B."/>
            <person name="Gohl D.M."/>
        </authorList>
    </citation>
    <scope>NUCLEOTIDE SEQUENCE</scope>
    <source>
        <strain evidence="1">Duluth1</strain>
        <tissue evidence="1">Whole animal</tissue>
    </source>
</reference>
<organism evidence="1 2">
    <name type="scientific">Dreissena polymorpha</name>
    <name type="common">Zebra mussel</name>
    <name type="synonym">Mytilus polymorpha</name>
    <dbReference type="NCBI Taxonomy" id="45954"/>
    <lineage>
        <taxon>Eukaryota</taxon>
        <taxon>Metazoa</taxon>
        <taxon>Spiralia</taxon>
        <taxon>Lophotrochozoa</taxon>
        <taxon>Mollusca</taxon>
        <taxon>Bivalvia</taxon>
        <taxon>Autobranchia</taxon>
        <taxon>Heteroconchia</taxon>
        <taxon>Euheterodonta</taxon>
        <taxon>Imparidentia</taxon>
        <taxon>Neoheterodontei</taxon>
        <taxon>Myida</taxon>
        <taxon>Dreissenoidea</taxon>
        <taxon>Dreissenidae</taxon>
        <taxon>Dreissena</taxon>
    </lineage>
</organism>
<dbReference type="Proteomes" id="UP000828390">
    <property type="component" value="Unassembled WGS sequence"/>
</dbReference>
<reference evidence="1" key="2">
    <citation type="submission" date="2020-11" db="EMBL/GenBank/DDBJ databases">
        <authorList>
            <person name="McCartney M.A."/>
            <person name="Auch B."/>
            <person name="Kono T."/>
            <person name="Mallez S."/>
            <person name="Becker A."/>
            <person name="Gohl D.M."/>
            <person name="Silverstein K.A.T."/>
            <person name="Koren S."/>
            <person name="Bechman K.B."/>
            <person name="Herman A."/>
            <person name="Abrahante J.E."/>
            <person name="Garbe J."/>
        </authorList>
    </citation>
    <scope>NUCLEOTIDE SEQUENCE</scope>
    <source>
        <strain evidence="1">Duluth1</strain>
        <tissue evidence="1">Whole animal</tissue>
    </source>
</reference>
<dbReference type="EMBL" id="JAIWYP010000009">
    <property type="protein sequence ID" value="KAH3772953.1"/>
    <property type="molecule type" value="Genomic_DNA"/>
</dbReference>
<name>A0A9D4IIG2_DREPO</name>
<proteinExistence type="predicted"/>
<keyword evidence="2" id="KW-1185">Reference proteome</keyword>